<name>A0A4R6LRJ6_9FIRM</name>
<evidence type="ECO:0000313" key="1">
    <source>
        <dbReference type="EMBL" id="TDO90091.1"/>
    </source>
</evidence>
<dbReference type="EMBL" id="SNWX01000010">
    <property type="protein sequence ID" value="TDO90091.1"/>
    <property type="molecule type" value="Genomic_DNA"/>
</dbReference>
<reference evidence="1 2" key="1">
    <citation type="submission" date="2019-03" db="EMBL/GenBank/DDBJ databases">
        <title>Subsurface microbial communities from deep shales in Ohio and West Virginia, USA.</title>
        <authorList>
            <person name="Wrighton K."/>
        </authorList>
    </citation>
    <scope>NUCLEOTIDE SEQUENCE [LARGE SCALE GENOMIC DNA]</scope>
    <source>
        <strain evidence="1 2">MA284_T2</strain>
    </source>
</reference>
<comment type="caution">
    <text evidence="1">The sequence shown here is derived from an EMBL/GenBank/DDBJ whole genome shotgun (WGS) entry which is preliminary data.</text>
</comment>
<dbReference type="Proteomes" id="UP000295064">
    <property type="component" value="Unassembled WGS sequence"/>
</dbReference>
<sequence length="30" mass="2978">MKKVVKKAAGAGAVVGTAVAYGSLLVNTWS</sequence>
<proteinExistence type="predicted"/>
<gene>
    <name evidence="1" type="ORF">DFR79_11050</name>
</gene>
<organism evidence="1 2">
    <name type="scientific">Halanaerobium saccharolyticum</name>
    <dbReference type="NCBI Taxonomy" id="43595"/>
    <lineage>
        <taxon>Bacteria</taxon>
        <taxon>Bacillati</taxon>
        <taxon>Bacillota</taxon>
        <taxon>Clostridia</taxon>
        <taxon>Halanaerobiales</taxon>
        <taxon>Halanaerobiaceae</taxon>
        <taxon>Halanaerobium</taxon>
    </lineage>
</organism>
<evidence type="ECO:0000313" key="2">
    <source>
        <dbReference type="Proteomes" id="UP000295064"/>
    </source>
</evidence>
<dbReference type="AlphaFoldDB" id="A0A4R6LRJ6"/>
<accession>A0A4R6LRJ6</accession>
<protein>
    <submittedName>
        <fullName evidence="1">Uncharacterized protein</fullName>
    </submittedName>
</protein>